<dbReference type="InterPro" id="IPR007110">
    <property type="entry name" value="Ig-like_dom"/>
</dbReference>
<dbReference type="PROSITE" id="PS50835">
    <property type="entry name" value="IG_LIKE"/>
    <property type="match status" value="1"/>
</dbReference>
<reference evidence="3" key="1">
    <citation type="submission" date="2025-08" db="UniProtKB">
        <authorList>
            <consortium name="Ensembl"/>
        </authorList>
    </citation>
    <scope>IDENTIFICATION</scope>
</reference>
<evidence type="ECO:0000259" key="2">
    <source>
        <dbReference type="PROSITE" id="PS50835"/>
    </source>
</evidence>
<dbReference type="InterPro" id="IPR013783">
    <property type="entry name" value="Ig-like_fold"/>
</dbReference>
<dbReference type="Pfam" id="PF07686">
    <property type="entry name" value="V-set"/>
    <property type="match status" value="1"/>
</dbReference>
<name>A0A8C1KZM8_CYPCA</name>
<sequence>MLLIANVIFKLFTLLNQKHFLKVLIFSLCFPGVDALMSVSVVEGDSVTLESGVTEIQTDDLIAWTFGRPETLIARINKENVIFSTSDGPAGRFRDRLKLDHQTGSLTITNTRTTDSGLYNVTIKRTKTHITNRFSVTVYAHRQTSHTSVSLLIVLITAAGSLVIVPMIVLFCICKKHRDTVHEDETPAAALLYKHTELMMESDVTEVIYTCFITEH</sequence>
<evidence type="ECO:0000256" key="1">
    <source>
        <dbReference type="SAM" id="Phobius"/>
    </source>
</evidence>
<keyword evidence="4" id="KW-1185">Reference proteome</keyword>
<protein>
    <recommendedName>
        <fullName evidence="2">Ig-like domain-containing protein</fullName>
    </recommendedName>
</protein>
<dbReference type="FunFam" id="2.60.40.10:FF:002431">
    <property type="entry name" value="Si:ch211-222k6.3"/>
    <property type="match status" value="1"/>
</dbReference>
<dbReference type="PANTHER" id="PTHR21063">
    <property type="entry name" value="LFA-3"/>
    <property type="match status" value="1"/>
</dbReference>
<reference evidence="3" key="2">
    <citation type="submission" date="2025-09" db="UniProtKB">
        <authorList>
            <consortium name="Ensembl"/>
        </authorList>
    </citation>
    <scope>IDENTIFICATION</scope>
</reference>
<evidence type="ECO:0000313" key="4">
    <source>
        <dbReference type="Proteomes" id="UP000694427"/>
    </source>
</evidence>
<feature type="transmembrane region" description="Helical" evidence="1">
    <location>
        <begin position="149"/>
        <end position="173"/>
    </location>
</feature>
<keyword evidence="1" id="KW-0812">Transmembrane</keyword>
<evidence type="ECO:0000313" key="3">
    <source>
        <dbReference type="Ensembl" id="ENSCCRP00010055076.1"/>
    </source>
</evidence>
<dbReference type="InterPro" id="IPR003599">
    <property type="entry name" value="Ig_sub"/>
</dbReference>
<dbReference type="Proteomes" id="UP000694427">
    <property type="component" value="Unplaced"/>
</dbReference>
<dbReference type="InterPro" id="IPR013106">
    <property type="entry name" value="Ig_V-set"/>
</dbReference>
<feature type="domain" description="Ig-like" evidence="2">
    <location>
        <begin position="31"/>
        <end position="137"/>
    </location>
</feature>
<dbReference type="Ensembl" id="ENSCCRT00010060342.1">
    <property type="protein sequence ID" value="ENSCCRP00010055076.1"/>
    <property type="gene ID" value="ENSCCRG00010023354.1"/>
</dbReference>
<dbReference type="AlphaFoldDB" id="A0A8C1KZM8"/>
<organism evidence="3 4">
    <name type="scientific">Cyprinus carpio</name>
    <name type="common">Common carp</name>
    <dbReference type="NCBI Taxonomy" id="7962"/>
    <lineage>
        <taxon>Eukaryota</taxon>
        <taxon>Metazoa</taxon>
        <taxon>Chordata</taxon>
        <taxon>Craniata</taxon>
        <taxon>Vertebrata</taxon>
        <taxon>Euteleostomi</taxon>
        <taxon>Actinopterygii</taxon>
        <taxon>Neopterygii</taxon>
        <taxon>Teleostei</taxon>
        <taxon>Ostariophysi</taxon>
        <taxon>Cypriniformes</taxon>
        <taxon>Cyprinidae</taxon>
        <taxon>Cyprininae</taxon>
        <taxon>Cyprinus</taxon>
    </lineage>
</organism>
<keyword evidence="1" id="KW-0472">Membrane</keyword>
<dbReference type="SUPFAM" id="SSF48726">
    <property type="entry name" value="Immunoglobulin"/>
    <property type="match status" value="1"/>
</dbReference>
<keyword evidence="1" id="KW-1133">Transmembrane helix</keyword>
<accession>A0A8C1KZM8</accession>
<dbReference type="PANTHER" id="PTHR21063:SF4">
    <property type="entry name" value="CD48 ANTIGEN-RELATED"/>
    <property type="match status" value="1"/>
</dbReference>
<dbReference type="Gene3D" id="2.60.40.10">
    <property type="entry name" value="Immunoglobulins"/>
    <property type="match status" value="1"/>
</dbReference>
<proteinExistence type="predicted"/>
<dbReference type="SMART" id="SM00409">
    <property type="entry name" value="IG"/>
    <property type="match status" value="1"/>
</dbReference>
<dbReference type="InterPro" id="IPR036179">
    <property type="entry name" value="Ig-like_dom_sf"/>
</dbReference>
<feature type="transmembrane region" description="Helical" evidence="1">
    <location>
        <begin position="20"/>
        <end position="42"/>
    </location>
</feature>